<dbReference type="Gene3D" id="3.40.1550.10">
    <property type="entry name" value="CheC-like"/>
    <property type="match status" value="1"/>
</dbReference>
<dbReference type="GO" id="GO:0003774">
    <property type="term" value="F:cytoskeletal motor activity"/>
    <property type="evidence" value="ECO:0007669"/>
    <property type="project" value="InterPro"/>
</dbReference>
<dbReference type="GO" id="GO:0016787">
    <property type="term" value="F:hydrolase activity"/>
    <property type="evidence" value="ECO:0007669"/>
    <property type="project" value="InterPro"/>
</dbReference>
<comment type="caution">
    <text evidence="9">The sequence shown here is derived from an EMBL/GenBank/DDBJ whole genome shotgun (WGS) entry which is preliminary data.</text>
</comment>
<evidence type="ECO:0000313" key="10">
    <source>
        <dbReference type="Proteomes" id="UP000467132"/>
    </source>
</evidence>
<dbReference type="NCBIfam" id="TIGR02480">
    <property type="entry name" value="fliN"/>
    <property type="match status" value="1"/>
</dbReference>
<dbReference type="SUPFAM" id="SSF103039">
    <property type="entry name" value="CheC-like"/>
    <property type="match status" value="1"/>
</dbReference>
<evidence type="ECO:0000259" key="8">
    <source>
        <dbReference type="Pfam" id="PF04509"/>
    </source>
</evidence>
<dbReference type="PANTHER" id="PTHR43484">
    <property type="match status" value="1"/>
</dbReference>
<keyword evidence="9" id="KW-0969">Cilium</keyword>
<keyword evidence="10" id="KW-1185">Reference proteome</keyword>
<dbReference type="RefSeq" id="WP_160198335.1">
    <property type="nucleotide sequence ID" value="NZ_QXXA01000016.1"/>
</dbReference>
<dbReference type="EMBL" id="QXXA01000016">
    <property type="protein sequence ID" value="NBI07868.1"/>
    <property type="molecule type" value="Genomic_DNA"/>
</dbReference>
<feature type="domain" description="CheC-like protein" evidence="8">
    <location>
        <begin position="43"/>
        <end position="77"/>
    </location>
</feature>
<dbReference type="Gene3D" id="2.30.330.10">
    <property type="entry name" value="SpoA-like"/>
    <property type="match status" value="1"/>
</dbReference>
<keyword evidence="3" id="KW-1003">Cell membrane</keyword>
<dbReference type="GO" id="GO:0006935">
    <property type="term" value="P:chemotaxis"/>
    <property type="evidence" value="ECO:0007669"/>
    <property type="project" value="UniProtKB-KW"/>
</dbReference>
<evidence type="ECO:0000259" key="7">
    <source>
        <dbReference type="Pfam" id="PF01052"/>
    </source>
</evidence>
<keyword evidence="5" id="KW-0283">Flagellar rotation</keyword>
<evidence type="ECO:0000256" key="6">
    <source>
        <dbReference type="ARBA" id="ARBA00023136"/>
    </source>
</evidence>
<name>A0A845R2S0_9CLOT</name>
<dbReference type="InterPro" id="IPR051469">
    <property type="entry name" value="FliN/MopA/SpaO"/>
</dbReference>
<keyword evidence="6" id="KW-0472">Membrane</keyword>
<evidence type="ECO:0000256" key="2">
    <source>
        <dbReference type="ARBA" id="ARBA00009226"/>
    </source>
</evidence>
<evidence type="ECO:0000256" key="3">
    <source>
        <dbReference type="ARBA" id="ARBA00022475"/>
    </source>
</evidence>
<dbReference type="Pfam" id="PF04509">
    <property type="entry name" value="CheC"/>
    <property type="match status" value="2"/>
</dbReference>
<feature type="domain" description="Flagellar motor switch protein FliN-like C-terminal" evidence="7">
    <location>
        <begin position="297"/>
        <end position="367"/>
    </location>
</feature>
<dbReference type="InterPro" id="IPR007597">
    <property type="entry name" value="CheC"/>
</dbReference>
<dbReference type="PANTHER" id="PTHR43484:SF1">
    <property type="entry name" value="FLAGELLAR MOTOR SWITCH PROTEIN FLIN"/>
    <property type="match status" value="1"/>
</dbReference>
<evidence type="ECO:0000256" key="4">
    <source>
        <dbReference type="ARBA" id="ARBA00022500"/>
    </source>
</evidence>
<dbReference type="Pfam" id="PF01052">
    <property type="entry name" value="FliMN_C"/>
    <property type="match status" value="1"/>
</dbReference>
<feature type="domain" description="CheC-like protein" evidence="8">
    <location>
        <begin position="141"/>
        <end position="173"/>
    </location>
</feature>
<comment type="similarity">
    <text evidence="2">Belongs to the FliN/MopA/SpaO family.</text>
</comment>
<dbReference type="SUPFAM" id="SSF101801">
    <property type="entry name" value="Surface presentation of antigens (SPOA)"/>
    <property type="match status" value="1"/>
</dbReference>
<dbReference type="NCBIfam" id="NF005995">
    <property type="entry name" value="PRK08119.1"/>
    <property type="match status" value="1"/>
</dbReference>
<proteinExistence type="inferred from homology"/>
<evidence type="ECO:0000313" key="9">
    <source>
        <dbReference type="EMBL" id="NBI07868.1"/>
    </source>
</evidence>
<dbReference type="InterPro" id="IPR028976">
    <property type="entry name" value="CheC-like_sf"/>
</dbReference>
<dbReference type="InterPro" id="IPR036429">
    <property type="entry name" value="SpoA-like_sf"/>
</dbReference>
<dbReference type="GO" id="GO:0009425">
    <property type="term" value="C:bacterial-type flagellum basal body"/>
    <property type="evidence" value="ECO:0007669"/>
    <property type="project" value="InterPro"/>
</dbReference>
<dbReference type="PRINTS" id="PR00956">
    <property type="entry name" value="FLGMOTORFLIN"/>
</dbReference>
<dbReference type="AlphaFoldDB" id="A0A845R2S0"/>
<dbReference type="InterPro" id="IPR001543">
    <property type="entry name" value="FliN-like_C"/>
</dbReference>
<comment type="subcellular location">
    <subcellularLocation>
        <location evidence="1">Cell membrane</location>
        <topology evidence="1">Peripheral membrane protein</topology>
        <orientation evidence="1">Cytoplasmic side</orientation>
    </subcellularLocation>
</comment>
<dbReference type="InterPro" id="IPR012826">
    <property type="entry name" value="FliN"/>
</dbReference>
<gene>
    <name evidence="9" type="primary">fliY</name>
    <name evidence="9" type="ORF">D3Z33_13490</name>
</gene>
<dbReference type="GO" id="GO:0071973">
    <property type="term" value="P:bacterial-type flagellum-dependent cell motility"/>
    <property type="evidence" value="ECO:0007669"/>
    <property type="project" value="InterPro"/>
</dbReference>
<organism evidence="9 10">
    <name type="scientific">Senegalia massiliensis</name>
    <dbReference type="NCBI Taxonomy" id="1720316"/>
    <lineage>
        <taxon>Bacteria</taxon>
        <taxon>Bacillati</taxon>
        <taxon>Bacillota</taxon>
        <taxon>Clostridia</taxon>
        <taxon>Eubacteriales</taxon>
        <taxon>Clostridiaceae</taxon>
        <taxon>Senegalia</taxon>
    </lineage>
</organism>
<dbReference type="OrthoDB" id="9773459at2"/>
<evidence type="ECO:0000256" key="5">
    <source>
        <dbReference type="ARBA" id="ARBA00022779"/>
    </source>
</evidence>
<evidence type="ECO:0000256" key="1">
    <source>
        <dbReference type="ARBA" id="ARBA00004413"/>
    </source>
</evidence>
<dbReference type="GO" id="GO:0005886">
    <property type="term" value="C:plasma membrane"/>
    <property type="evidence" value="ECO:0007669"/>
    <property type="project" value="UniProtKB-SubCell"/>
</dbReference>
<dbReference type="Proteomes" id="UP000467132">
    <property type="component" value="Unassembled WGS sequence"/>
</dbReference>
<keyword evidence="9" id="KW-0966">Cell projection</keyword>
<protein>
    <submittedName>
        <fullName evidence="9">Flagellar motor switch phosphatase FliY</fullName>
    </submittedName>
</protein>
<accession>A0A845R2S0</accession>
<dbReference type="CDD" id="cd17907">
    <property type="entry name" value="FliY_FliN-Y"/>
    <property type="match status" value="1"/>
</dbReference>
<keyword evidence="9" id="KW-0282">Flagellum</keyword>
<keyword evidence="4" id="KW-0145">Chemotaxis</keyword>
<reference evidence="9 10" key="1">
    <citation type="submission" date="2018-08" db="EMBL/GenBank/DDBJ databases">
        <title>Murine metabolic-syndrome-specific gut microbial biobank.</title>
        <authorList>
            <person name="Liu C."/>
        </authorList>
    </citation>
    <scope>NUCLEOTIDE SEQUENCE [LARGE SCALE GENOMIC DNA]</scope>
    <source>
        <strain evidence="9 10">583</strain>
    </source>
</reference>
<sequence>MNNNMLSQEEIDALLNGNSDNDVSDSQIDESNNNNIMLTEEEVDALGEIGNISMGTAATTLFTLLGQRVTITTPKVSTTNMKELAKNYPSPYIAVDVKYKVGLEGSNLLILKTNDVKVITDLMMGGDGKNVNRELNDMDFSAISEAMNQMVGSSSTSLSEMFNQKIDIDPPRAFKIEFDKDVDGIETLSKETQLVKISFRMIIGDIIDSEIMQLLPLNFAKDLFTSLFDKDIEESESLEYNNQENAGYDVNIKTEYDTYKNDNVMEVKSNDKVEVEKFNFKNFESNNDKRYNESIDLIQDIPIEITVELGRTIKKISEVLEYGPGTIIELDKLVGEPLDIKANGRIIAKGEVVVIDDNFGIRVTDILSSSKTIKKL</sequence>
<dbReference type="InterPro" id="IPR001172">
    <property type="entry name" value="FliN_T3SS_HrcQb"/>
</dbReference>